<dbReference type="EC" id="2.5.1.145" evidence="7"/>
<dbReference type="RefSeq" id="WP_166254333.1">
    <property type="nucleotide sequence ID" value="NZ_JAAMOW010000003.1"/>
</dbReference>
<comment type="function">
    <text evidence="7">Catalyzes the transfer of the diacylglyceryl group from phosphatidylglycerol to the sulfhydryl group of the N-terminal cysteine of a prolipoprotein, the first step in the formation of mature lipoproteins.</text>
</comment>
<keyword evidence="3 7" id="KW-0808">Transferase</keyword>
<reference evidence="8 9" key="1">
    <citation type="journal article" date="2014" name="Int. J. Syst. Evol. Microbiol.">
        <title>Solimonas terrae sp. nov., isolated from soil.</title>
        <authorList>
            <person name="Kim S.J."/>
            <person name="Moon J.Y."/>
            <person name="Weon H.Y."/>
            <person name="Ahn J.H."/>
            <person name="Chen W.M."/>
            <person name="Kwon S.W."/>
        </authorList>
    </citation>
    <scope>NUCLEOTIDE SEQUENCE [LARGE SCALE GENOMIC DNA]</scope>
    <source>
        <strain evidence="8 9">KIS83-12</strain>
    </source>
</reference>
<evidence type="ECO:0000256" key="6">
    <source>
        <dbReference type="ARBA" id="ARBA00023136"/>
    </source>
</evidence>
<keyword evidence="2 7" id="KW-1003">Cell membrane</keyword>
<feature type="binding site" evidence="7">
    <location>
        <position position="144"/>
    </location>
    <ligand>
        <name>a 1,2-diacyl-sn-glycero-3-phospho-(1'-sn-glycerol)</name>
        <dbReference type="ChEBI" id="CHEBI:64716"/>
    </ligand>
</feature>
<dbReference type="PANTHER" id="PTHR30589">
    <property type="entry name" value="PROLIPOPROTEIN DIACYLGLYCERYL TRANSFERASE"/>
    <property type="match status" value="1"/>
</dbReference>
<organism evidence="8 9">
    <name type="scientific">Solimonas terrae</name>
    <dbReference type="NCBI Taxonomy" id="1396819"/>
    <lineage>
        <taxon>Bacteria</taxon>
        <taxon>Pseudomonadati</taxon>
        <taxon>Pseudomonadota</taxon>
        <taxon>Gammaproteobacteria</taxon>
        <taxon>Nevskiales</taxon>
        <taxon>Nevskiaceae</taxon>
        <taxon>Solimonas</taxon>
    </lineage>
</organism>
<dbReference type="AlphaFoldDB" id="A0A6M2BPW2"/>
<evidence type="ECO:0000256" key="7">
    <source>
        <dbReference type="HAMAP-Rule" id="MF_01147"/>
    </source>
</evidence>
<feature type="transmembrane region" description="Helical" evidence="7">
    <location>
        <begin position="56"/>
        <end position="77"/>
    </location>
</feature>
<evidence type="ECO:0000256" key="4">
    <source>
        <dbReference type="ARBA" id="ARBA00022692"/>
    </source>
</evidence>
<feature type="transmembrane region" description="Helical" evidence="7">
    <location>
        <begin position="180"/>
        <end position="199"/>
    </location>
</feature>
<sequence length="273" mass="30806">MLTHPNIDPVALKLGPLSIHWYGLMYLLGFWIAWGMAIRRARLPHVDWSRDRMADLLFYVVMGVILGGRIGYVLFYAYDPAGRWLPASDPLMIIRVWRGGMSFHGGLLGVLIAMGVFARVQKLKYFEVADFTAVLVPIGLFTGRIGNFINGELWGKPTDLPWGMVFPTTAPDLLPRHPSMLYEAILEGLVMFAILWFVGRRPTPRGLISALFLLLYGSFRFLIEFVRVPDAQLGYLHFGWLTRGQELCLPMLLGGLVILVWSLRDRRAAGDAT</sequence>
<comment type="catalytic activity">
    <reaction evidence="7">
        <text>L-cysteinyl-[prolipoprotein] + a 1,2-diacyl-sn-glycero-3-phospho-(1'-sn-glycerol) = an S-1,2-diacyl-sn-glyceryl-L-cysteinyl-[prolipoprotein] + sn-glycerol 1-phosphate + H(+)</text>
        <dbReference type="Rhea" id="RHEA:56712"/>
        <dbReference type="Rhea" id="RHEA-COMP:14679"/>
        <dbReference type="Rhea" id="RHEA-COMP:14680"/>
        <dbReference type="ChEBI" id="CHEBI:15378"/>
        <dbReference type="ChEBI" id="CHEBI:29950"/>
        <dbReference type="ChEBI" id="CHEBI:57685"/>
        <dbReference type="ChEBI" id="CHEBI:64716"/>
        <dbReference type="ChEBI" id="CHEBI:140658"/>
        <dbReference type="EC" id="2.5.1.145"/>
    </reaction>
</comment>
<keyword evidence="8" id="KW-0449">Lipoprotein</keyword>
<evidence type="ECO:0000256" key="5">
    <source>
        <dbReference type="ARBA" id="ARBA00022989"/>
    </source>
</evidence>
<evidence type="ECO:0000256" key="3">
    <source>
        <dbReference type="ARBA" id="ARBA00022679"/>
    </source>
</evidence>
<dbReference type="InterPro" id="IPR001640">
    <property type="entry name" value="Lgt"/>
</dbReference>
<dbReference type="Proteomes" id="UP000472676">
    <property type="component" value="Unassembled WGS sequence"/>
</dbReference>
<keyword evidence="4 7" id="KW-0812">Transmembrane</keyword>
<evidence type="ECO:0000256" key="1">
    <source>
        <dbReference type="ARBA" id="ARBA00007150"/>
    </source>
</evidence>
<feature type="transmembrane region" description="Helical" evidence="7">
    <location>
        <begin position="206"/>
        <end position="223"/>
    </location>
</feature>
<keyword evidence="5 7" id="KW-1133">Transmembrane helix</keyword>
<dbReference type="PANTHER" id="PTHR30589:SF0">
    <property type="entry name" value="PHOSPHATIDYLGLYCEROL--PROLIPOPROTEIN DIACYLGLYCERYL TRANSFERASE"/>
    <property type="match status" value="1"/>
</dbReference>
<dbReference type="Pfam" id="PF01790">
    <property type="entry name" value="LGT"/>
    <property type="match status" value="1"/>
</dbReference>
<dbReference type="EMBL" id="JAAMOW010000003">
    <property type="protein sequence ID" value="NGY04626.1"/>
    <property type="molecule type" value="Genomic_DNA"/>
</dbReference>
<comment type="subcellular location">
    <subcellularLocation>
        <location evidence="7">Cell membrane</location>
        <topology evidence="7">Multi-pass membrane protein</topology>
    </subcellularLocation>
</comment>
<dbReference type="UniPathway" id="UPA00664"/>
<proteinExistence type="inferred from homology"/>
<keyword evidence="9" id="KW-1185">Reference proteome</keyword>
<feature type="transmembrane region" description="Helical" evidence="7">
    <location>
        <begin position="243"/>
        <end position="263"/>
    </location>
</feature>
<feature type="transmembrane region" description="Helical" evidence="7">
    <location>
        <begin position="19"/>
        <end position="36"/>
    </location>
</feature>
<name>A0A6M2BPW2_9GAMM</name>
<dbReference type="NCBIfam" id="TIGR00544">
    <property type="entry name" value="lgt"/>
    <property type="match status" value="1"/>
</dbReference>
<protein>
    <recommendedName>
        <fullName evidence="7">Phosphatidylglycerol--prolipoprotein diacylglyceryl transferase</fullName>
        <ecNumber evidence="7">2.5.1.145</ecNumber>
    </recommendedName>
</protein>
<feature type="transmembrane region" description="Helical" evidence="7">
    <location>
        <begin position="125"/>
        <end position="145"/>
    </location>
</feature>
<keyword evidence="6 7" id="KW-0472">Membrane</keyword>
<comment type="similarity">
    <text evidence="1 7">Belongs to the Lgt family.</text>
</comment>
<gene>
    <name evidence="7" type="primary">lgt</name>
    <name evidence="8" type="ORF">G7Y85_07615</name>
</gene>
<accession>A0A6M2BPW2</accession>
<dbReference type="GO" id="GO:0005886">
    <property type="term" value="C:plasma membrane"/>
    <property type="evidence" value="ECO:0007669"/>
    <property type="project" value="UniProtKB-SubCell"/>
</dbReference>
<evidence type="ECO:0000256" key="2">
    <source>
        <dbReference type="ARBA" id="ARBA00022475"/>
    </source>
</evidence>
<dbReference type="GO" id="GO:0008961">
    <property type="term" value="F:phosphatidylglycerol-prolipoprotein diacylglyceryl transferase activity"/>
    <property type="evidence" value="ECO:0007669"/>
    <property type="project" value="UniProtKB-UniRule"/>
</dbReference>
<dbReference type="HAMAP" id="MF_01147">
    <property type="entry name" value="Lgt"/>
    <property type="match status" value="1"/>
</dbReference>
<feature type="transmembrane region" description="Helical" evidence="7">
    <location>
        <begin position="97"/>
        <end position="118"/>
    </location>
</feature>
<comment type="pathway">
    <text evidence="7">Protein modification; lipoprotein biosynthesis (diacylglyceryl transfer).</text>
</comment>
<dbReference type="GO" id="GO:0042158">
    <property type="term" value="P:lipoprotein biosynthetic process"/>
    <property type="evidence" value="ECO:0007669"/>
    <property type="project" value="UniProtKB-UniRule"/>
</dbReference>
<evidence type="ECO:0000313" key="8">
    <source>
        <dbReference type="EMBL" id="NGY04626.1"/>
    </source>
</evidence>
<evidence type="ECO:0000313" key="9">
    <source>
        <dbReference type="Proteomes" id="UP000472676"/>
    </source>
</evidence>
<dbReference type="PROSITE" id="PS01311">
    <property type="entry name" value="LGT"/>
    <property type="match status" value="1"/>
</dbReference>
<comment type="caution">
    <text evidence="8">The sequence shown here is derived from an EMBL/GenBank/DDBJ whole genome shotgun (WGS) entry which is preliminary data.</text>
</comment>